<dbReference type="PANTHER" id="PTHR32226">
    <property type="entry name" value="TELO2-INTERACTING PROTEIN 2"/>
    <property type="match status" value="1"/>
</dbReference>
<dbReference type="GO" id="GO:0110078">
    <property type="term" value="C:TTT Hsp90 cochaperone complex"/>
    <property type="evidence" value="ECO:0007669"/>
    <property type="project" value="InterPro"/>
</dbReference>
<dbReference type="GO" id="GO:0005634">
    <property type="term" value="C:nucleus"/>
    <property type="evidence" value="ECO:0007669"/>
    <property type="project" value="TreeGrafter"/>
</dbReference>
<name>A0A8C5PX36_9ANUR</name>
<evidence type="ECO:0000313" key="3">
    <source>
        <dbReference type="Ensembl" id="ENSLLEP00000028552.1"/>
    </source>
</evidence>
<comment type="similarity">
    <text evidence="1">Belongs to the TTI2 family.</text>
</comment>
<reference evidence="3" key="2">
    <citation type="submission" date="2025-09" db="UniProtKB">
        <authorList>
            <consortium name="Ensembl"/>
        </authorList>
    </citation>
    <scope>IDENTIFICATION</scope>
</reference>
<dbReference type="Pfam" id="PF10521">
    <property type="entry name" value="Tti2"/>
    <property type="match status" value="1"/>
</dbReference>
<reference evidence="3" key="1">
    <citation type="submission" date="2025-08" db="UniProtKB">
        <authorList>
            <consortium name="Ensembl"/>
        </authorList>
    </citation>
    <scope>IDENTIFICATION</scope>
</reference>
<dbReference type="InterPro" id="IPR018870">
    <property type="entry name" value="Tti2"/>
</dbReference>
<dbReference type="PANTHER" id="PTHR32226:SF2">
    <property type="entry name" value="TELO2-INTERACTING PROTEIN 2"/>
    <property type="match status" value="1"/>
</dbReference>
<dbReference type="Proteomes" id="UP000694569">
    <property type="component" value="Unplaced"/>
</dbReference>
<evidence type="ECO:0000256" key="2">
    <source>
        <dbReference type="SAM" id="MobiDB-lite"/>
    </source>
</evidence>
<dbReference type="AlphaFoldDB" id="A0A8C5PX36"/>
<protein>
    <submittedName>
        <fullName evidence="3">TELO2 interacting protein 2</fullName>
    </submittedName>
</protein>
<keyword evidence="4" id="KW-1185">Reference proteome</keyword>
<dbReference type="GeneTree" id="ENSGT00390000003878"/>
<evidence type="ECO:0000256" key="1">
    <source>
        <dbReference type="ARBA" id="ARBA00034736"/>
    </source>
</evidence>
<dbReference type="Ensembl" id="ENSLLET00000029662.1">
    <property type="protein sequence ID" value="ENSLLEP00000028552.1"/>
    <property type="gene ID" value="ENSLLEG00000018148.1"/>
</dbReference>
<gene>
    <name evidence="3" type="primary">TTI2</name>
</gene>
<evidence type="ECO:0000313" key="4">
    <source>
        <dbReference type="Proteomes" id="UP000694569"/>
    </source>
</evidence>
<feature type="region of interest" description="Disordered" evidence="2">
    <location>
        <begin position="128"/>
        <end position="148"/>
    </location>
</feature>
<dbReference type="SUPFAM" id="SSF48371">
    <property type="entry name" value="ARM repeat"/>
    <property type="match status" value="1"/>
</dbReference>
<feature type="compositionally biased region" description="Polar residues" evidence="2">
    <location>
        <begin position="128"/>
        <end position="140"/>
    </location>
</feature>
<dbReference type="GO" id="GO:0005829">
    <property type="term" value="C:cytosol"/>
    <property type="evidence" value="ECO:0007669"/>
    <property type="project" value="TreeGrafter"/>
</dbReference>
<dbReference type="InterPro" id="IPR016024">
    <property type="entry name" value="ARM-type_fold"/>
</dbReference>
<accession>A0A8C5PX36</accession>
<proteinExistence type="inferred from homology"/>
<dbReference type="OrthoDB" id="6417021at2759"/>
<organism evidence="3 4">
    <name type="scientific">Leptobrachium leishanense</name>
    <name type="common">Leishan spiny toad</name>
    <dbReference type="NCBI Taxonomy" id="445787"/>
    <lineage>
        <taxon>Eukaryota</taxon>
        <taxon>Metazoa</taxon>
        <taxon>Chordata</taxon>
        <taxon>Craniata</taxon>
        <taxon>Vertebrata</taxon>
        <taxon>Euteleostomi</taxon>
        <taxon>Amphibia</taxon>
        <taxon>Batrachia</taxon>
        <taxon>Anura</taxon>
        <taxon>Pelobatoidea</taxon>
        <taxon>Megophryidae</taxon>
        <taxon>Leptobrachium</taxon>
    </lineage>
</organism>
<sequence>MAAPHLVFQQALAELSSCLCRVPPQTQEGCAELLQAAVAWAAPGSEADIEQKVPERAVVLAKASLKLLKAAVAAAGDKGESERATTAEAGQAKDESALSSEEVYCSTCSTSDQSVEGDAPSRTLVTEATDGNVQTGFTDDTQPHPGSSGECPFQGFQRYAAAPLLLLCGAHTQEWPWTSEASRTHTKLLLRSLLKLSGCDTVTDLLRGAPDQQPACRIFNEALELLSPRLCKETWESNPDAKLVFSWMLHQVSRPWLSEFLSRIMPPSLLLSDDYRRENKLLGISCLHHIIKNVPAADLRQFNRALVVYHALRNHLYTTDTAVTEASLSCILDLLPVVQKSPPAIGEYQKEADNPADQIMQLVLTNMEMEHRIDLRRLYARFLPTLQDRLQFRVIRHMKRLMNVIVGYLEVYDGLEETSRLCILETLQGTIKYAWPRIPCRVSLLLKALLKLMYEVTCEPTPVPESVTEALLCRATDCLVLLNQCCKGRVKTALEGILSLCNEPRLVNCIKKVQQSA</sequence>